<dbReference type="Proteomes" id="UP000308018">
    <property type="component" value="Unassembled WGS sequence"/>
</dbReference>
<reference evidence="2 4" key="4">
    <citation type="submission" date="2019-04" db="EMBL/GenBank/DDBJ databases">
        <title>A reverse ecology approach based on a biological definition of microbial populations.</title>
        <authorList>
            <person name="Arevalo P."/>
            <person name="Vaninsberghe D."/>
            <person name="Elsherbini J."/>
            <person name="Gore J."/>
            <person name="Polz M."/>
        </authorList>
    </citation>
    <scope>NUCLEOTIDE SEQUENCE [LARGE SCALE GENOMIC DNA]</scope>
    <source>
        <strain evidence="2 4">10N.222.45.A8</strain>
    </source>
</reference>
<proteinExistence type="predicted"/>
<reference evidence="1" key="2">
    <citation type="submission" date="2016-07" db="EMBL/GenBank/DDBJ databases">
        <authorList>
            <person name="Wan K."/>
            <person name="Booth B."/>
            <person name="Spirohn K."/>
            <person name="Hao T."/>
            <person name="Hu Y."/>
            <person name="Calderwood M."/>
            <person name="Hill D."/>
            <person name="Mohr S."/>
            <person name="Vidal M."/>
            <person name="Celniker S."/>
            <person name="Perrimon N."/>
        </authorList>
    </citation>
    <scope>NUCLEOTIDE SEQUENCE</scope>
    <source>
        <strain evidence="1">10N.222.48.A2</strain>
    </source>
</reference>
<protein>
    <submittedName>
        <fullName evidence="1">Uncharacterized protein</fullName>
    </submittedName>
</protein>
<evidence type="ECO:0000313" key="4">
    <source>
        <dbReference type="Proteomes" id="UP000308018"/>
    </source>
</evidence>
<accession>A0A2N7NFJ8</accession>
<name>A0A2N7NFJ8_9VIBR</name>
<evidence type="ECO:0000313" key="1">
    <source>
        <dbReference type="EMBL" id="PMP11900.1"/>
    </source>
</evidence>
<dbReference type="EMBL" id="MDBP01000057">
    <property type="protein sequence ID" value="PMP11900.1"/>
    <property type="molecule type" value="Genomic_DNA"/>
</dbReference>
<evidence type="ECO:0000313" key="3">
    <source>
        <dbReference type="Proteomes" id="UP000235579"/>
    </source>
</evidence>
<dbReference type="AlphaFoldDB" id="A0A2N7NFJ8"/>
<reference evidence="1" key="3">
    <citation type="journal article" date="2018" name="Nature">
        <title>A major lineage of non-tailed dsDNA viruses as unrecognized killers of marine bacteria.</title>
        <authorList>
            <person name="Kauffman K.M."/>
            <person name="Hussain F.A."/>
            <person name="Yang J."/>
            <person name="Arevalo P."/>
            <person name="Brown J.M."/>
            <person name="Chang W.K."/>
            <person name="VanInsberghe D."/>
            <person name="Elsherbini J."/>
            <person name="Sharma R.S."/>
            <person name="Cutler M.B."/>
            <person name="Kelly L."/>
            <person name="Polz M.F."/>
        </authorList>
    </citation>
    <scope>NUCLEOTIDE SEQUENCE</scope>
    <source>
        <strain evidence="1">10N.222.48.A2</strain>
    </source>
</reference>
<comment type="caution">
    <text evidence="1">The sequence shown here is derived from an EMBL/GenBank/DDBJ whole genome shotgun (WGS) entry which is preliminary data.</text>
</comment>
<evidence type="ECO:0000313" key="2">
    <source>
        <dbReference type="EMBL" id="TKG28879.1"/>
    </source>
</evidence>
<dbReference type="EMBL" id="SYVV01000038">
    <property type="protein sequence ID" value="TKG28879.1"/>
    <property type="molecule type" value="Genomic_DNA"/>
</dbReference>
<gene>
    <name evidence="1" type="ORF">BCS92_19340</name>
    <name evidence="2" type="ORF">FC057_20465</name>
</gene>
<sequence>MKTLLKTITSGEDKIYVYEAGYVEGVKAAQAYLAGPDGWGASMYFPLYKVEDFAQNQAQIAKFLELAKEKLGMEKEQCNT</sequence>
<dbReference type="RefSeq" id="WP_102258121.1">
    <property type="nucleotide sequence ID" value="NZ_MDBP01000057.1"/>
</dbReference>
<organism evidence="1 3">
    <name type="scientific">Vibrio tasmaniensis</name>
    <dbReference type="NCBI Taxonomy" id="212663"/>
    <lineage>
        <taxon>Bacteria</taxon>
        <taxon>Pseudomonadati</taxon>
        <taxon>Pseudomonadota</taxon>
        <taxon>Gammaproteobacteria</taxon>
        <taxon>Vibrionales</taxon>
        <taxon>Vibrionaceae</taxon>
        <taxon>Vibrio</taxon>
    </lineage>
</organism>
<dbReference type="Proteomes" id="UP000235579">
    <property type="component" value="Unassembled WGS sequence"/>
</dbReference>
<reference evidence="3" key="1">
    <citation type="submission" date="2016-07" db="EMBL/GenBank/DDBJ databases">
        <title>Nontailed viruses are major unrecognized killers of bacteria in the ocean.</title>
        <authorList>
            <person name="Kauffman K."/>
            <person name="Hussain F."/>
            <person name="Yang J."/>
            <person name="Arevalo P."/>
            <person name="Brown J."/>
            <person name="Cutler M."/>
            <person name="Kelly L."/>
            <person name="Polz M.F."/>
        </authorList>
    </citation>
    <scope>NUCLEOTIDE SEQUENCE [LARGE SCALE GENOMIC DNA]</scope>
    <source>
        <strain evidence="3">10N.222.48.A2</strain>
    </source>
</reference>